<dbReference type="Proteomes" id="UP001320972">
    <property type="component" value="Unassembled WGS sequence"/>
</dbReference>
<dbReference type="InterPro" id="IPR052721">
    <property type="entry name" value="ET_Amicyanin"/>
</dbReference>
<dbReference type="PANTHER" id="PTHR36507">
    <property type="entry name" value="BLL1555 PROTEIN"/>
    <property type="match status" value="1"/>
</dbReference>
<protein>
    <submittedName>
        <fullName evidence="4">Plastocyanin/azurin family copper-binding protein</fullName>
    </submittedName>
</protein>
<dbReference type="Gene3D" id="2.60.40.420">
    <property type="entry name" value="Cupredoxins - blue copper proteins"/>
    <property type="match status" value="1"/>
</dbReference>
<accession>A0AAP2YV51</accession>
<gene>
    <name evidence="5" type="ORF">OB955_03515</name>
    <name evidence="4" type="ORF">OB960_01440</name>
</gene>
<keyword evidence="1" id="KW-0479">Metal-binding</keyword>
<dbReference type="GO" id="GO:0009055">
    <property type="term" value="F:electron transfer activity"/>
    <property type="evidence" value="ECO:0007669"/>
    <property type="project" value="InterPro"/>
</dbReference>
<dbReference type="InterPro" id="IPR008972">
    <property type="entry name" value="Cupredoxin"/>
</dbReference>
<evidence type="ECO:0000256" key="2">
    <source>
        <dbReference type="ARBA" id="ARBA00023008"/>
    </source>
</evidence>
<evidence type="ECO:0000259" key="3">
    <source>
        <dbReference type="Pfam" id="PF00127"/>
    </source>
</evidence>
<keyword evidence="6" id="KW-1185">Reference proteome</keyword>
<evidence type="ECO:0000313" key="7">
    <source>
        <dbReference type="Proteomes" id="UP001321018"/>
    </source>
</evidence>
<dbReference type="InterPro" id="IPR000923">
    <property type="entry name" value="BlueCu_1"/>
</dbReference>
<evidence type="ECO:0000256" key="1">
    <source>
        <dbReference type="ARBA" id="ARBA00022723"/>
    </source>
</evidence>
<dbReference type="AlphaFoldDB" id="A0AAP2YV51"/>
<sequence length="141" mass="14806">MKRRELLTCSVSAGVAVAGCLGTDDGADSSAHVVSVSEHGYEPRELSVDVGATVTWVNENSTVASHHTVTSDPFLEESANWSFDEELSEEGDDVSYTFEEEGLYTYVGTIRGADCMCGLVEVGGVSHGDPLPCSPVRGGGC</sequence>
<dbReference type="Proteomes" id="UP001321018">
    <property type="component" value="Unassembled WGS sequence"/>
</dbReference>
<organism evidence="4 7">
    <name type="scientific">Natronoglomus mannanivorans</name>
    <dbReference type="NCBI Taxonomy" id="2979990"/>
    <lineage>
        <taxon>Archaea</taxon>
        <taxon>Methanobacteriati</taxon>
        <taxon>Methanobacteriota</taxon>
        <taxon>Stenosarchaea group</taxon>
        <taxon>Halobacteria</taxon>
        <taxon>Halobacteriales</taxon>
        <taxon>Natrialbaceae</taxon>
        <taxon>Natronoglomus</taxon>
    </lineage>
</organism>
<dbReference type="PROSITE" id="PS51257">
    <property type="entry name" value="PROKAR_LIPOPROTEIN"/>
    <property type="match status" value="1"/>
</dbReference>
<evidence type="ECO:0000313" key="4">
    <source>
        <dbReference type="EMBL" id="MCU4740064.1"/>
    </source>
</evidence>
<dbReference type="EMBL" id="JAOPKA010000001">
    <property type="protein sequence ID" value="MCU4740064.1"/>
    <property type="molecule type" value="Genomic_DNA"/>
</dbReference>
<keyword evidence="2" id="KW-0186">Copper</keyword>
<proteinExistence type="predicted"/>
<name>A0AAP2YV51_9EURY</name>
<feature type="domain" description="Blue (type 1) copper" evidence="3">
    <location>
        <begin position="40"/>
        <end position="122"/>
    </location>
</feature>
<evidence type="ECO:0000313" key="5">
    <source>
        <dbReference type="EMBL" id="MCU4971806.1"/>
    </source>
</evidence>
<dbReference type="Pfam" id="PF00127">
    <property type="entry name" value="Copper-bind"/>
    <property type="match status" value="1"/>
</dbReference>
<dbReference type="SUPFAM" id="SSF49503">
    <property type="entry name" value="Cupredoxins"/>
    <property type="match status" value="1"/>
</dbReference>
<dbReference type="GO" id="GO:0005507">
    <property type="term" value="F:copper ion binding"/>
    <property type="evidence" value="ECO:0007669"/>
    <property type="project" value="InterPro"/>
</dbReference>
<reference evidence="4 6" key="1">
    <citation type="submission" date="2022-09" db="EMBL/GenBank/DDBJ databases">
        <title>Enrichment on poylsaccharides allowed isolation of novel metabolic and taxonomic groups of Haloarchaea.</title>
        <authorList>
            <person name="Sorokin D.Y."/>
            <person name="Elcheninov A.G."/>
            <person name="Khizhniak T.V."/>
            <person name="Kolganova T.V."/>
            <person name="Kublanov I.V."/>
        </authorList>
    </citation>
    <scope>NUCLEOTIDE SEQUENCE</scope>
    <source>
        <strain evidence="5 6">AArc-m2/3/4</strain>
        <strain evidence="4">AArc-xg1-1</strain>
    </source>
</reference>
<evidence type="ECO:0000313" key="6">
    <source>
        <dbReference type="Proteomes" id="UP001320972"/>
    </source>
</evidence>
<comment type="caution">
    <text evidence="4">The sequence shown here is derived from an EMBL/GenBank/DDBJ whole genome shotgun (WGS) entry which is preliminary data.</text>
</comment>
<dbReference type="EMBL" id="JAOPKB010000001">
    <property type="protein sequence ID" value="MCU4971806.1"/>
    <property type="molecule type" value="Genomic_DNA"/>
</dbReference>
<dbReference type="RefSeq" id="WP_338001919.1">
    <property type="nucleotide sequence ID" value="NZ_JAOPKA010000001.1"/>
</dbReference>
<dbReference type="PANTHER" id="PTHR36507:SF1">
    <property type="entry name" value="BLL1555 PROTEIN"/>
    <property type="match status" value="1"/>
</dbReference>